<accession>A0ACC2S2D0</accession>
<dbReference type="EMBL" id="QTSX02005932">
    <property type="protein sequence ID" value="KAJ9056456.1"/>
    <property type="molecule type" value="Genomic_DNA"/>
</dbReference>
<name>A0ACC2S2D0_9FUNG</name>
<reference evidence="1" key="1">
    <citation type="submission" date="2022-04" db="EMBL/GenBank/DDBJ databases">
        <title>Genome of the entomopathogenic fungus Entomophthora muscae.</title>
        <authorList>
            <person name="Elya C."/>
            <person name="Lovett B.R."/>
            <person name="Lee E."/>
            <person name="Macias A.M."/>
            <person name="Hajek A.E."/>
            <person name="De Bivort B.L."/>
            <person name="Kasson M.T."/>
            <person name="De Fine Licht H.H."/>
            <person name="Stajich J.E."/>
        </authorList>
    </citation>
    <scope>NUCLEOTIDE SEQUENCE</scope>
    <source>
        <strain evidence="1">Berkeley</strain>
    </source>
</reference>
<evidence type="ECO:0000313" key="2">
    <source>
        <dbReference type="Proteomes" id="UP001165960"/>
    </source>
</evidence>
<protein>
    <submittedName>
        <fullName evidence="1">Hsp90 chaperone hsp82</fullName>
    </submittedName>
</protein>
<comment type="caution">
    <text evidence="1">The sequence shown here is derived from an EMBL/GenBank/DDBJ whole genome shotgun (WGS) entry which is preliminary data.</text>
</comment>
<organism evidence="1 2">
    <name type="scientific">Entomophthora muscae</name>
    <dbReference type="NCBI Taxonomy" id="34485"/>
    <lineage>
        <taxon>Eukaryota</taxon>
        <taxon>Fungi</taxon>
        <taxon>Fungi incertae sedis</taxon>
        <taxon>Zoopagomycota</taxon>
        <taxon>Entomophthoromycotina</taxon>
        <taxon>Entomophthoromycetes</taxon>
        <taxon>Entomophthorales</taxon>
        <taxon>Entomophthoraceae</taxon>
        <taxon>Entomophthora</taxon>
    </lineage>
</organism>
<gene>
    <name evidence="1" type="primary">HSP82_7</name>
    <name evidence="1" type="ORF">DSO57_1032934</name>
</gene>
<evidence type="ECO:0000313" key="1">
    <source>
        <dbReference type="EMBL" id="KAJ9056456.1"/>
    </source>
</evidence>
<keyword evidence="2" id="KW-1185">Reference proteome</keyword>
<dbReference type="Proteomes" id="UP001165960">
    <property type="component" value="Unassembled WGS sequence"/>
</dbReference>
<sequence>MFGGNRNSAKDNCVTDWPFSHRMVTTPSPHCLRRSYADGKSVPPLTLIDVMSGIISNTKDKQNTTDNNNFYDLDPNSTFNDSDKGKSDTAKPEASPATSLSGNVVVNTLSAPVYAPSGNAPADAPANASSNVPSDDIPTAGPSNSAASGSGRAAQDNNLTNAQLLNAGYNKENPSAPKDNSLDPGSIVASKDSNNNSTTKAHKEDEIGYKGVNKHAKEYGNDKAQESGKGDGASELLRIDTIYKDSPGNSAGKADLGSEARKDAPAGSDASSREPENTEDVAGEPVSGSGIRKDKGEEPNSSAIKYGFSSGYKESSGASGAGSGEGDSGSKGAEKSGNTSGDADSIPGFTKGKGDDAPLPGFNDDKQYIWEFASYVFFITTCNTVNKLLGCGTMMCLYLKKNQLGYLEEKHNKDIIKKNSELIGYPIHLVVEKKIERKIKDDDNFKKVAEGSGSGFQATTGEGGNSFYGTSKVNNIRAAGSTKKDRNYGAFTTITTVEVRTDNTTGSDRSDGQSVGSTDASTSEQPASAEGTSELQPEPVSREGSSENDNNAAGYKYLAPAPAEPPALQFLSFLTTQIGETVFSAVAIKEDFIELASVLRFNGLLNAFPDPAICSRPLPPIFPNCSIAKLSTAQL</sequence>
<proteinExistence type="predicted"/>